<dbReference type="GO" id="GO:0003677">
    <property type="term" value="F:DNA binding"/>
    <property type="evidence" value="ECO:0007669"/>
    <property type="project" value="InterPro"/>
</dbReference>
<dbReference type="Gene3D" id="1.10.260.40">
    <property type="entry name" value="lambda repressor-like DNA-binding domains"/>
    <property type="match status" value="1"/>
</dbReference>
<proteinExistence type="predicted"/>
<accession>X1U399</accession>
<dbReference type="Pfam" id="PF01381">
    <property type="entry name" value="HTH_3"/>
    <property type="match status" value="1"/>
</dbReference>
<protein>
    <recommendedName>
        <fullName evidence="1">HTH cro/C1-type domain-containing protein</fullName>
    </recommendedName>
</protein>
<dbReference type="EMBL" id="BARW01019674">
    <property type="protein sequence ID" value="GAI98106.1"/>
    <property type="molecule type" value="Genomic_DNA"/>
</dbReference>
<gene>
    <name evidence="2" type="ORF">S12H4_33395</name>
</gene>
<reference evidence="2" key="1">
    <citation type="journal article" date="2014" name="Front. Microbiol.">
        <title>High frequency of phylogenetically diverse reductive dehalogenase-homologous genes in deep subseafloor sedimentary metagenomes.</title>
        <authorList>
            <person name="Kawai M."/>
            <person name="Futagami T."/>
            <person name="Toyoda A."/>
            <person name="Takaki Y."/>
            <person name="Nishi S."/>
            <person name="Hori S."/>
            <person name="Arai W."/>
            <person name="Tsubouchi T."/>
            <person name="Morono Y."/>
            <person name="Uchiyama I."/>
            <person name="Ito T."/>
            <person name="Fujiyama A."/>
            <person name="Inagaki F."/>
            <person name="Takami H."/>
        </authorList>
    </citation>
    <scope>NUCLEOTIDE SEQUENCE</scope>
    <source>
        <strain evidence="2">Expedition CK06-06</strain>
    </source>
</reference>
<dbReference type="SMART" id="SM00530">
    <property type="entry name" value="HTH_XRE"/>
    <property type="match status" value="1"/>
</dbReference>
<dbReference type="AlphaFoldDB" id="X1U399"/>
<evidence type="ECO:0000259" key="1">
    <source>
        <dbReference type="PROSITE" id="PS50943"/>
    </source>
</evidence>
<dbReference type="InterPro" id="IPR001387">
    <property type="entry name" value="Cro/C1-type_HTH"/>
</dbReference>
<dbReference type="CDD" id="cd00093">
    <property type="entry name" value="HTH_XRE"/>
    <property type="match status" value="1"/>
</dbReference>
<organism evidence="2">
    <name type="scientific">marine sediment metagenome</name>
    <dbReference type="NCBI Taxonomy" id="412755"/>
    <lineage>
        <taxon>unclassified sequences</taxon>
        <taxon>metagenomes</taxon>
        <taxon>ecological metagenomes</taxon>
    </lineage>
</organism>
<name>X1U399_9ZZZZ</name>
<dbReference type="InterPro" id="IPR010982">
    <property type="entry name" value="Lambda_DNA-bd_dom_sf"/>
</dbReference>
<sequence length="153" mass="18459">MKRFYETIENEKFDTKVLSDLEYKFLKKIMKYYSEKPDWNVFSNYWLKGGQKIWGRTPKREVVDLPIFRICQDLEVRLGIEQGKTRLPDYRDELVALIDKEFESHYKFCKKVGIAQDTLSRILNKRREPSLRLLQIILDALGYKISFQKKQLR</sequence>
<dbReference type="PROSITE" id="PS50943">
    <property type="entry name" value="HTH_CROC1"/>
    <property type="match status" value="1"/>
</dbReference>
<dbReference type="SUPFAM" id="SSF47413">
    <property type="entry name" value="lambda repressor-like DNA-binding domains"/>
    <property type="match status" value="1"/>
</dbReference>
<feature type="domain" description="HTH cro/C1-type" evidence="1">
    <location>
        <begin position="110"/>
        <end position="148"/>
    </location>
</feature>
<evidence type="ECO:0000313" key="2">
    <source>
        <dbReference type="EMBL" id="GAI98106.1"/>
    </source>
</evidence>
<comment type="caution">
    <text evidence="2">The sequence shown here is derived from an EMBL/GenBank/DDBJ whole genome shotgun (WGS) entry which is preliminary data.</text>
</comment>